<dbReference type="RefSeq" id="WP_012176809.1">
    <property type="nucleotide sequence ID" value="NC_009952.1"/>
</dbReference>
<dbReference type="OrthoDB" id="7827015at2"/>
<dbReference type="Pfam" id="PF20086">
    <property type="entry name" value="DUF6478"/>
    <property type="match status" value="1"/>
</dbReference>
<dbReference type="EMBL" id="CP000830">
    <property type="protein sequence ID" value="ABV91876.1"/>
    <property type="molecule type" value="Genomic_DNA"/>
</dbReference>
<evidence type="ECO:0000313" key="3">
    <source>
        <dbReference type="Proteomes" id="UP000006833"/>
    </source>
</evidence>
<feature type="compositionally biased region" description="Basic and acidic residues" evidence="1">
    <location>
        <begin position="34"/>
        <end position="62"/>
    </location>
</feature>
<dbReference type="STRING" id="398580.Dshi_0127"/>
<dbReference type="eggNOG" id="ENOG502Z8P0">
    <property type="taxonomic scope" value="Bacteria"/>
</dbReference>
<organism evidence="2 3">
    <name type="scientific">Dinoroseobacter shibae (strain DSM 16493 / NCIMB 14021 / DFL 12)</name>
    <dbReference type="NCBI Taxonomy" id="398580"/>
    <lineage>
        <taxon>Bacteria</taxon>
        <taxon>Pseudomonadati</taxon>
        <taxon>Pseudomonadota</taxon>
        <taxon>Alphaproteobacteria</taxon>
        <taxon>Rhodobacterales</taxon>
        <taxon>Roseobacteraceae</taxon>
        <taxon>Dinoroseobacter</taxon>
    </lineage>
</organism>
<proteinExistence type="predicted"/>
<dbReference type="InterPro" id="IPR045514">
    <property type="entry name" value="DUF6478"/>
</dbReference>
<accession>A8LKN3</accession>
<sequence>MMLRRLNAWMSGGGERAAPPEWQDVMAPPAGCDRSVEVQQRDAARRARARADAEAREAEARLRQTQRPRPDLPTGAVWAQRPTAWHQATEDPIRIGPANGTRITPDLTLFHDCPKAEMILRQSLAPASAPAPFALILDTLHFEGSFLSLVTGLPDSEAAALSDRDVLRIELRLEASAPTKLYGRLNMEQGPNTAQMLSEFSAPESGTCHAAFDLAYGDLRAQPVDHAWIDLIVERPAMLRLTLHDVLLSRYPRAEM</sequence>
<keyword evidence="3" id="KW-1185">Reference proteome</keyword>
<gene>
    <name evidence="2" type="ordered locus">Dshi_0127</name>
</gene>
<reference evidence="3" key="1">
    <citation type="journal article" date="2010" name="ISME J.">
        <title>The complete genome sequence of the algal symbiont Dinoroseobacter shibae: a hitchhiker's guide to life in the sea.</title>
        <authorList>
            <person name="Wagner-Dobler I."/>
            <person name="Ballhausen B."/>
            <person name="Berger M."/>
            <person name="Brinkhoff T."/>
            <person name="Buchholz I."/>
            <person name="Bunk B."/>
            <person name="Cypionka H."/>
            <person name="Daniel R."/>
            <person name="Drepper T."/>
            <person name="Gerdts G."/>
            <person name="Hahnke S."/>
            <person name="Han C."/>
            <person name="Jahn D."/>
            <person name="Kalhoefer D."/>
            <person name="Kiss H."/>
            <person name="Klenk H.P."/>
            <person name="Kyrpides N."/>
            <person name="Liebl W."/>
            <person name="Liesegang H."/>
            <person name="Meincke L."/>
            <person name="Pati A."/>
            <person name="Petersen J."/>
            <person name="Piekarski T."/>
            <person name="Pommerenke C."/>
            <person name="Pradella S."/>
            <person name="Pukall R."/>
            <person name="Rabus R."/>
            <person name="Stackebrandt E."/>
            <person name="Thole S."/>
            <person name="Thompson L."/>
            <person name="Tielen P."/>
            <person name="Tomasch J."/>
            <person name="von Jan M."/>
            <person name="Wanphrut N."/>
            <person name="Wichels A."/>
            <person name="Zech H."/>
            <person name="Simon M."/>
        </authorList>
    </citation>
    <scope>NUCLEOTIDE SEQUENCE [LARGE SCALE GENOMIC DNA]</scope>
    <source>
        <strain evidence="3">DSM 16493 / NCIMB 14021 / DFL 12</strain>
    </source>
</reference>
<dbReference type="KEGG" id="dsh:Dshi_0127"/>
<dbReference type="HOGENOM" id="CLU_1110756_0_0_5"/>
<dbReference type="Proteomes" id="UP000006833">
    <property type="component" value="Chromosome"/>
</dbReference>
<name>A8LKN3_DINSH</name>
<protein>
    <submittedName>
        <fullName evidence="2">Uncharacterized protein</fullName>
    </submittedName>
</protein>
<evidence type="ECO:0000313" key="2">
    <source>
        <dbReference type="EMBL" id="ABV91876.1"/>
    </source>
</evidence>
<evidence type="ECO:0000256" key="1">
    <source>
        <dbReference type="SAM" id="MobiDB-lite"/>
    </source>
</evidence>
<dbReference type="AlphaFoldDB" id="A8LKN3"/>
<feature type="region of interest" description="Disordered" evidence="1">
    <location>
        <begin position="1"/>
        <end position="75"/>
    </location>
</feature>